<dbReference type="PANTHER" id="PTHR31339:SF9">
    <property type="entry name" value="PLASMIN AND FIBRONECTIN-BINDING PROTEIN A"/>
    <property type="match status" value="1"/>
</dbReference>
<protein>
    <submittedName>
        <fullName evidence="5">Polygalacturonase</fullName>
    </submittedName>
</protein>
<dbReference type="SUPFAM" id="SSF51126">
    <property type="entry name" value="Pectin lyase-like"/>
    <property type="match status" value="1"/>
</dbReference>
<dbReference type="InterPro" id="IPR000743">
    <property type="entry name" value="Glyco_hydro_28"/>
</dbReference>
<proteinExistence type="inferred from homology"/>
<evidence type="ECO:0000256" key="2">
    <source>
        <dbReference type="ARBA" id="ARBA00022801"/>
    </source>
</evidence>
<dbReference type="AlphaFoldDB" id="A0A148KMN6"/>
<dbReference type="EMBL" id="LSNE01000010">
    <property type="protein sequence ID" value="KXI27576.1"/>
    <property type="molecule type" value="Genomic_DNA"/>
</dbReference>
<dbReference type="RefSeq" id="WP_068380188.1">
    <property type="nucleotide sequence ID" value="NZ_LSNE01000010.1"/>
</dbReference>
<keyword evidence="3 4" id="KW-0326">Glycosidase</keyword>
<dbReference type="Pfam" id="PF00295">
    <property type="entry name" value="Glyco_hydro_28"/>
    <property type="match status" value="1"/>
</dbReference>
<evidence type="ECO:0000256" key="4">
    <source>
        <dbReference type="RuleBase" id="RU361169"/>
    </source>
</evidence>
<dbReference type="STRING" id="1799789.AX660_01075"/>
<evidence type="ECO:0000313" key="5">
    <source>
        <dbReference type="EMBL" id="KXI27576.1"/>
    </source>
</evidence>
<evidence type="ECO:0000256" key="3">
    <source>
        <dbReference type="ARBA" id="ARBA00023295"/>
    </source>
</evidence>
<comment type="similarity">
    <text evidence="1 4">Belongs to the glycosyl hydrolase 28 family.</text>
</comment>
<dbReference type="InterPro" id="IPR051801">
    <property type="entry name" value="GH28_Enzymes"/>
</dbReference>
<gene>
    <name evidence="5" type="ORF">AX660_01075</name>
</gene>
<dbReference type="InterPro" id="IPR011050">
    <property type="entry name" value="Pectin_lyase_fold/virulence"/>
</dbReference>
<organism evidence="5 6">
    <name type="scientific">Paraglaciecola hydrolytica</name>
    <dbReference type="NCBI Taxonomy" id="1799789"/>
    <lineage>
        <taxon>Bacteria</taxon>
        <taxon>Pseudomonadati</taxon>
        <taxon>Pseudomonadota</taxon>
        <taxon>Gammaproteobacteria</taxon>
        <taxon>Alteromonadales</taxon>
        <taxon>Alteromonadaceae</taxon>
        <taxon>Paraglaciecola</taxon>
    </lineage>
</organism>
<dbReference type="GO" id="GO:0005975">
    <property type="term" value="P:carbohydrate metabolic process"/>
    <property type="evidence" value="ECO:0007669"/>
    <property type="project" value="InterPro"/>
</dbReference>
<comment type="caution">
    <text evidence="5">The sequence shown here is derived from an EMBL/GenBank/DDBJ whole genome shotgun (WGS) entry which is preliminary data.</text>
</comment>
<sequence length="434" mass="48708">MLATETIKVTAPFDMPEICIPDFSGMPVFNIVDFGAEQGSKISNNIAIANAIKTASEQGGGMVFIPEGEWLCGKIHLKSWVNLHVAEGATLVFSEKPEDYLPVVLTSWEGMECYNYSPLIYAYECRHVAITGKGKLKALMDVWTPWGKRPKRHMDALADLYHQAAKYAAVEERQMAYEGANLRPHFVQFNRCQHVLIEDIHIENSPFWVLHPLLCKDVVVRRVSVKAHGHNNDGIDPEMTQNMLIEDCIFDQGDDAIALKAGRNQDGWRLNIPSKNIVVRRCHIVCAHHLVTLGTELSAGIENVLIQDCQFDGQTDYQDAGNLLYIKSNERCGGYVKNIILQNIQAKKLGGAPLVIETDVLYQWRTLVPTYERRLTQFDGIHLAHISADQAQHLCRIEGQSTAPIKNVSLNNINIKTIIGVDIKNQFVEDFSFA</sequence>
<dbReference type="OrthoDB" id="9795222at2"/>
<evidence type="ECO:0000256" key="1">
    <source>
        <dbReference type="ARBA" id="ARBA00008834"/>
    </source>
</evidence>
<evidence type="ECO:0000313" key="6">
    <source>
        <dbReference type="Proteomes" id="UP000070299"/>
    </source>
</evidence>
<dbReference type="InterPro" id="IPR012334">
    <property type="entry name" value="Pectin_lyas_fold"/>
</dbReference>
<dbReference type="PANTHER" id="PTHR31339">
    <property type="entry name" value="PECTIN LYASE-RELATED"/>
    <property type="match status" value="1"/>
</dbReference>
<accession>A0A148KMN6</accession>
<dbReference type="Gene3D" id="2.160.20.10">
    <property type="entry name" value="Single-stranded right-handed beta-helix, Pectin lyase-like"/>
    <property type="match status" value="1"/>
</dbReference>
<dbReference type="Proteomes" id="UP000070299">
    <property type="component" value="Unassembled WGS sequence"/>
</dbReference>
<reference evidence="6" key="1">
    <citation type="submission" date="2016-02" db="EMBL/GenBank/DDBJ databases">
        <authorList>
            <person name="Schultz-Johansen M."/>
            <person name="Glaring M.A."/>
            <person name="Bech P.K."/>
            <person name="Stougaard P."/>
        </authorList>
    </citation>
    <scope>NUCLEOTIDE SEQUENCE [LARGE SCALE GENOMIC DNA]</scope>
    <source>
        <strain evidence="6">S66</strain>
    </source>
</reference>
<keyword evidence="6" id="KW-1185">Reference proteome</keyword>
<name>A0A148KMN6_9ALTE</name>
<keyword evidence="2 4" id="KW-0378">Hydrolase</keyword>
<dbReference type="GO" id="GO:0004650">
    <property type="term" value="F:polygalacturonase activity"/>
    <property type="evidence" value="ECO:0007669"/>
    <property type="project" value="InterPro"/>
</dbReference>